<evidence type="ECO:0000313" key="9">
    <source>
        <dbReference type="Proteomes" id="UP000189580"/>
    </source>
</evidence>
<dbReference type="InterPro" id="IPR013087">
    <property type="entry name" value="Znf_C2H2_type"/>
</dbReference>
<dbReference type="KEGG" id="slb:AWJ20_1425"/>
<evidence type="ECO:0000256" key="3">
    <source>
        <dbReference type="ARBA" id="ARBA00022771"/>
    </source>
</evidence>
<dbReference type="InterPro" id="IPR050329">
    <property type="entry name" value="GLI_C2H2-zinc-finger"/>
</dbReference>
<dbReference type="AlphaFoldDB" id="A0A167DPN3"/>
<protein>
    <submittedName>
        <fullName evidence="8">Ino80 complex subunit Iec1</fullName>
    </submittedName>
</protein>
<dbReference type="PANTHER" id="PTHR19818">
    <property type="entry name" value="ZINC FINGER PROTEIN ZIC AND GLI"/>
    <property type="match status" value="1"/>
</dbReference>
<name>A0A167DPN3_9ASCO</name>
<feature type="compositionally biased region" description="Acidic residues" evidence="6">
    <location>
        <begin position="135"/>
        <end position="157"/>
    </location>
</feature>
<dbReference type="OrthoDB" id="3214149at2759"/>
<feature type="region of interest" description="Disordered" evidence="6">
    <location>
        <begin position="283"/>
        <end position="303"/>
    </location>
</feature>
<dbReference type="RefSeq" id="XP_018735621.1">
    <property type="nucleotide sequence ID" value="XM_018878304.1"/>
</dbReference>
<feature type="compositionally biased region" description="Acidic residues" evidence="6">
    <location>
        <begin position="112"/>
        <end position="124"/>
    </location>
</feature>
<evidence type="ECO:0000259" key="7">
    <source>
        <dbReference type="PROSITE" id="PS50157"/>
    </source>
</evidence>
<organism evidence="8 9">
    <name type="scientific">Sugiyamaella lignohabitans</name>
    <dbReference type="NCBI Taxonomy" id="796027"/>
    <lineage>
        <taxon>Eukaryota</taxon>
        <taxon>Fungi</taxon>
        <taxon>Dikarya</taxon>
        <taxon>Ascomycota</taxon>
        <taxon>Saccharomycotina</taxon>
        <taxon>Dipodascomycetes</taxon>
        <taxon>Dipodascales</taxon>
        <taxon>Trichomonascaceae</taxon>
        <taxon>Sugiyamaella</taxon>
    </lineage>
</organism>
<accession>A0A167DPN3</accession>
<dbReference type="GO" id="GO:0000981">
    <property type="term" value="F:DNA-binding transcription factor activity, RNA polymerase II-specific"/>
    <property type="evidence" value="ECO:0007669"/>
    <property type="project" value="UniProtKB-ARBA"/>
</dbReference>
<evidence type="ECO:0000256" key="4">
    <source>
        <dbReference type="ARBA" id="ARBA00022833"/>
    </source>
</evidence>
<dbReference type="PANTHER" id="PTHR19818:SF137">
    <property type="entry name" value="INO80 COMPLEX SUBUNIT 1"/>
    <property type="match status" value="1"/>
</dbReference>
<feature type="compositionally biased region" description="Polar residues" evidence="6">
    <location>
        <begin position="7"/>
        <end position="39"/>
    </location>
</feature>
<proteinExistence type="predicted"/>
<reference evidence="8 9" key="1">
    <citation type="submission" date="2016-02" db="EMBL/GenBank/DDBJ databases">
        <title>Complete genome sequence and transcriptome regulation of the pentose utilising yeast Sugiyamaella lignohabitans.</title>
        <authorList>
            <person name="Bellasio M."/>
            <person name="Peymann A."/>
            <person name="Valli M."/>
            <person name="Sipitzky M."/>
            <person name="Graf A."/>
            <person name="Sauer M."/>
            <person name="Marx H."/>
            <person name="Mattanovich D."/>
        </authorList>
    </citation>
    <scope>NUCLEOTIDE SEQUENCE [LARGE SCALE GENOMIC DNA]</scope>
    <source>
        <strain evidence="8 9">CBS 10342</strain>
    </source>
</reference>
<dbReference type="SMART" id="SM00355">
    <property type="entry name" value="ZnF_C2H2"/>
    <property type="match status" value="3"/>
</dbReference>
<evidence type="ECO:0000256" key="2">
    <source>
        <dbReference type="ARBA" id="ARBA00022737"/>
    </source>
</evidence>
<evidence type="ECO:0000256" key="1">
    <source>
        <dbReference type="ARBA" id="ARBA00022723"/>
    </source>
</evidence>
<keyword evidence="9" id="KW-1185">Reference proteome</keyword>
<keyword evidence="3 5" id="KW-0863">Zinc-finger</keyword>
<dbReference type="InterPro" id="IPR036236">
    <property type="entry name" value="Znf_C2H2_sf"/>
</dbReference>
<dbReference type="Gene3D" id="3.30.160.60">
    <property type="entry name" value="Classic Zinc Finger"/>
    <property type="match status" value="1"/>
</dbReference>
<feature type="compositionally biased region" description="Basic and acidic residues" evidence="6">
    <location>
        <begin position="125"/>
        <end position="134"/>
    </location>
</feature>
<dbReference type="GeneID" id="30033226"/>
<dbReference type="EMBL" id="CP014501">
    <property type="protein sequence ID" value="ANB13144.1"/>
    <property type="molecule type" value="Genomic_DNA"/>
</dbReference>
<dbReference type="GO" id="GO:0000976">
    <property type="term" value="F:transcription cis-regulatory region binding"/>
    <property type="evidence" value="ECO:0007669"/>
    <property type="project" value="UniProtKB-ARBA"/>
</dbReference>
<evidence type="ECO:0000313" key="8">
    <source>
        <dbReference type="EMBL" id="ANB13144.1"/>
    </source>
</evidence>
<keyword evidence="4" id="KW-0862">Zinc</keyword>
<feature type="region of interest" description="Disordered" evidence="6">
    <location>
        <begin position="1"/>
        <end position="160"/>
    </location>
</feature>
<evidence type="ECO:0000256" key="6">
    <source>
        <dbReference type="SAM" id="MobiDB-lite"/>
    </source>
</evidence>
<feature type="compositionally biased region" description="Polar residues" evidence="6">
    <location>
        <begin position="51"/>
        <end position="76"/>
    </location>
</feature>
<dbReference type="GO" id="GO:0045944">
    <property type="term" value="P:positive regulation of transcription by RNA polymerase II"/>
    <property type="evidence" value="ECO:0007669"/>
    <property type="project" value="UniProtKB-ARBA"/>
</dbReference>
<dbReference type="GO" id="GO:0008270">
    <property type="term" value="F:zinc ion binding"/>
    <property type="evidence" value="ECO:0007669"/>
    <property type="project" value="UniProtKB-KW"/>
</dbReference>
<dbReference type="Proteomes" id="UP000189580">
    <property type="component" value="Chromosome a"/>
</dbReference>
<dbReference type="PROSITE" id="PS00028">
    <property type="entry name" value="ZINC_FINGER_C2H2_1"/>
    <property type="match status" value="1"/>
</dbReference>
<feature type="compositionally biased region" description="Low complexity" evidence="6">
    <location>
        <begin position="88"/>
        <end position="102"/>
    </location>
</feature>
<feature type="domain" description="C2H2-type" evidence="7">
    <location>
        <begin position="251"/>
        <end position="276"/>
    </location>
</feature>
<dbReference type="PROSITE" id="PS50157">
    <property type="entry name" value="ZINC_FINGER_C2H2_2"/>
    <property type="match status" value="1"/>
</dbReference>
<keyword evidence="1" id="KW-0479">Metal-binding</keyword>
<dbReference type="SUPFAM" id="SSF57667">
    <property type="entry name" value="beta-beta-alpha zinc fingers"/>
    <property type="match status" value="1"/>
</dbReference>
<sequence length="408" mass="45949">MADYPLSNGSSTVPATVVTGTNTSAEGHPSSNRNGSTIPLSDLLDNRTEDTTAVASTTNQVPQGSVNTVQLSQTRQPELAHSSEELKLQQQQQQSHLQIQSQDPNQSQLQEPIDEGEETVDEDTEPIRNGHNDTLEDEEDEKDTEDDSLDNISDDDDNTSHGVNHIAKLYRQEHGPTTDGEVNQFICKWQNCQQPEQLNLEEMISHLIDGHVGQSSNYACEWDQCTQKGSPQESKSVLVHHSRQHIPQLPFFCFVPECDRTFSRTATLIKHVRVIHGYDPITREVEPNENSRPKEKEPKEPLAKAKALNPGLLTQIRKIREKESLYDTRENDELDNDLTLQDESDPEATINQLKRQLLWSLELQEQLESELKTAKKQKNIEVLRKERLFDELLATQLGPDAAASLAIS</sequence>
<keyword evidence="2" id="KW-0677">Repeat</keyword>
<dbReference type="GO" id="GO:0005634">
    <property type="term" value="C:nucleus"/>
    <property type="evidence" value="ECO:0007669"/>
    <property type="project" value="UniProtKB-ARBA"/>
</dbReference>
<gene>
    <name evidence="8" type="primary">iec1</name>
    <name evidence="8" type="ORF">AWJ20_1425</name>
</gene>
<evidence type="ECO:0000256" key="5">
    <source>
        <dbReference type="PROSITE-ProRule" id="PRU00042"/>
    </source>
</evidence>